<evidence type="ECO:0000313" key="1">
    <source>
        <dbReference type="EMBL" id="KAG6754363.1"/>
    </source>
</evidence>
<dbReference type="PANTHER" id="PTHR32278:SF2">
    <property type="entry name" value="PROTEIN PHLOEM PROTEIN 2-LIKE A9"/>
    <property type="match status" value="1"/>
</dbReference>
<dbReference type="EMBL" id="JAAWWB010000023">
    <property type="protein sequence ID" value="KAG6754363.1"/>
    <property type="molecule type" value="Genomic_DNA"/>
</dbReference>
<protein>
    <recommendedName>
        <fullName evidence="3">Protein PHLOEM PROTEIN 2-LIKE A9-like</fullName>
    </recommendedName>
</protein>
<reference evidence="1" key="1">
    <citation type="journal article" date="2020" name="bioRxiv">
        <title>Hybrid origin of Populus tomentosa Carr. identified through genome sequencing and phylogenomic analysis.</title>
        <authorList>
            <person name="An X."/>
            <person name="Gao K."/>
            <person name="Chen Z."/>
            <person name="Li J."/>
            <person name="Yang X."/>
            <person name="Yang X."/>
            <person name="Zhou J."/>
            <person name="Guo T."/>
            <person name="Zhao T."/>
            <person name="Huang S."/>
            <person name="Miao D."/>
            <person name="Khan W.U."/>
            <person name="Rao P."/>
            <person name="Ye M."/>
            <person name="Lei B."/>
            <person name="Liao W."/>
            <person name="Wang J."/>
            <person name="Ji L."/>
            <person name="Li Y."/>
            <person name="Guo B."/>
            <person name="Mustafa N.S."/>
            <person name="Li S."/>
            <person name="Yun Q."/>
            <person name="Keller S.R."/>
            <person name="Mao J."/>
            <person name="Zhang R."/>
            <person name="Strauss S.H."/>
        </authorList>
    </citation>
    <scope>NUCLEOTIDE SEQUENCE</scope>
    <source>
        <strain evidence="1">GM15</strain>
        <tissue evidence="1">Leaf</tissue>
    </source>
</reference>
<dbReference type="PANTHER" id="PTHR32278">
    <property type="entry name" value="F-BOX DOMAIN-CONTAINING PROTEIN"/>
    <property type="match status" value="1"/>
</dbReference>
<name>A0A8X7YK99_POPTO</name>
<dbReference type="Proteomes" id="UP000886885">
    <property type="component" value="Chromosome 12A"/>
</dbReference>
<dbReference type="InterPro" id="IPR025886">
    <property type="entry name" value="PP2-like"/>
</dbReference>
<comment type="caution">
    <text evidence="1">The sequence shown here is derived from an EMBL/GenBank/DDBJ whole genome shotgun (WGS) entry which is preliminary data.</text>
</comment>
<evidence type="ECO:0000313" key="2">
    <source>
        <dbReference type="Proteomes" id="UP000886885"/>
    </source>
</evidence>
<accession>A0A8X7YK99</accession>
<evidence type="ECO:0008006" key="3">
    <source>
        <dbReference type="Google" id="ProtNLM"/>
    </source>
</evidence>
<dbReference type="AlphaFoldDB" id="A0A8X7YK99"/>
<organism evidence="1 2">
    <name type="scientific">Populus tomentosa</name>
    <name type="common">Chinese white poplar</name>
    <dbReference type="NCBI Taxonomy" id="118781"/>
    <lineage>
        <taxon>Eukaryota</taxon>
        <taxon>Viridiplantae</taxon>
        <taxon>Streptophyta</taxon>
        <taxon>Embryophyta</taxon>
        <taxon>Tracheophyta</taxon>
        <taxon>Spermatophyta</taxon>
        <taxon>Magnoliopsida</taxon>
        <taxon>eudicotyledons</taxon>
        <taxon>Gunneridae</taxon>
        <taxon>Pentapetalae</taxon>
        <taxon>rosids</taxon>
        <taxon>fabids</taxon>
        <taxon>Malpighiales</taxon>
        <taxon>Salicaceae</taxon>
        <taxon>Saliceae</taxon>
        <taxon>Populus</taxon>
    </lineage>
</organism>
<dbReference type="OrthoDB" id="2107747at2759"/>
<dbReference type="Pfam" id="PF14299">
    <property type="entry name" value="PP2"/>
    <property type="match status" value="1"/>
</dbReference>
<proteinExistence type="predicted"/>
<gene>
    <name evidence="1" type="ORF">POTOM_042401</name>
</gene>
<sequence length="181" mass="20782">MSSNKPHYEAELDAIEKRVKFRMLYLSSGSQSWTFRPRGFNIIWGHDERYWNLPKKGTDDPAELVQVCWLELTGTTKDSLPEGKYEIKFKLEVKPGAFGLSNSPIFMMAKVGKRGRYKWNKIKLQEKNSDNRTAIVEPTFQIDVKGTTDDNKLYFGLYEVWTGKWKGGLLIHGATVDPVTS</sequence>
<keyword evidence="2" id="KW-1185">Reference proteome</keyword>